<dbReference type="RefSeq" id="WP_014127289.1">
    <property type="nucleotide sequence ID" value="NC_016070.1"/>
</dbReference>
<evidence type="ECO:0000313" key="11">
    <source>
        <dbReference type="Proteomes" id="UP000002654"/>
    </source>
</evidence>
<dbReference type="GO" id="GO:0004834">
    <property type="term" value="F:tryptophan synthase activity"/>
    <property type="evidence" value="ECO:0007669"/>
    <property type="project" value="UniProtKB-EC"/>
</dbReference>
<keyword evidence="5" id="KW-0028">Amino-acid biosynthesis</keyword>
<dbReference type="UniPathway" id="UPA00035">
    <property type="reaction ID" value="UER00044"/>
</dbReference>
<dbReference type="PANTHER" id="PTHR43406:SF1">
    <property type="entry name" value="TRYPTOPHAN SYNTHASE ALPHA CHAIN, CHLOROPLASTIC"/>
    <property type="match status" value="1"/>
</dbReference>
<keyword evidence="8 10" id="KW-0456">Lyase</keyword>
<dbReference type="eggNOG" id="arCOG01086">
    <property type="taxonomic scope" value="Archaea"/>
</dbReference>
<dbReference type="InterPro" id="IPR011060">
    <property type="entry name" value="RibuloseP-bd_barrel"/>
</dbReference>
<dbReference type="AlphaFoldDB" id="G4RKD9"/>
<keyword evidence="7" id="KW-0057">Aromatic amino acid biosynthesis</keyword>
<protein>
    <recommendedName>
        <fullName evidence="4">tryptophan synthase</fullName>
        <ecNumber evidence="4">4.2.1.20</ecNumber>
    </recommendedName>
</protein>
<dbReference type="Pfam" id="PF00290">
    <property type="entry name" value="Trp_syntA"/>
    <property type="match status" value="1"/>
</dbReference>
<reference evidence="10 11" key="1">
    <citation type="journal article" date="2011" name="PLoS ONE">
        <title>The complete genome sequence of Thermoproteus tenax: a physiologically versatile member of the Crenarchaeota.</title>
        <authorList>
            <person name="Siebers B."/>
            <person name="Zaparty M."/>
            <person name="Raddatz G."/>
            <person name="Tjaden B."/>
            <person name="Albers S.V."/>
            <person name="Bell S.D."/>
            <person name="Blombach F."/>
            <person name="Kletzin A."/>
            <person name="Kyrpides N."/>
            <person name="Lanz C."/>
            <person name="Plagens A."/>
            <person name="Rampp M."/>
            <person name="Rosinus A."/>
            <person name="von Jan M."/>
            <person name="Makarova K.S."/>
            <person name="Klenk H.P."/>
            <person name="Schuster S.C."/>
            <person name="Hensel R."/>
        </authorList>
    </citation>
    <scope>NUCLEOTIDE SEQUENCE [LARGE SCALE GENOMIC DNA]</scope>
    <source>
        <strain evidence="11">ATCC 35583 / DSM 2078 / JCM 9277 / NBRC 100435 / Kra 1</strain>
    </source>
</reference>
<dbReference type="EC" id="4.2.1.20" evidence="4"/>
<dbReference type="GeneID" id="11262281"/>
<keyword evidence="6" id="KW-0822">Tryptophan biosynthesis</keyword>
<dbReference type="EMBL" id="FN869859">
    <property type="protein sequence ID" value="CCC82034.1"/>
    <property type="molecule type" value="Genomic_DNA"/>
</dbReference>
<keyword evidence="11" id="KW-1185">Reference proteome</keyword>
<gene>
    <name evidence="10" type="primary">trpA</name>
    <name evidence="10" type="ordered locus">TTX_1402</name>
</gene>
<evidence type="ECO:0000256" key="3">
    <source>
        <dbReference type="ARBA" id="ARBA00011270"/>
    </source>
</evidence>
<dbReference type="CDD" id="cd04724">
    <property type="entry name" value="Tryptophan_synthase_alpha"/>
    <property type="match status" value="1"/>
</dbReference>
<dbReference type="KEGG" id="ttn:TTX_1402"/>
<evidence type="ECO:0000256" key="9">
    <source>
        <dbReference type="ARBA" id="ARBA00049047"/>
    </source>
</evidence>
<dbReference type="STRING" id="768679.TTX_1402"/>
<comment type="function">
    <text evidence="1">The alpha subunit is responsible for the aldol cleavage of indoleglycerol phosphate to indole and glyceraldehyde 3-phosphate.</text>
</comment>
<dbReference type="PATRIC" id="fig|768679.9.peg.1422"/>
<comment type="subunit">
    <text evidence="3">Tetramer of two alpha and two beta chains.</text>
</comment>
<dbReference type="NCBIfam" id="NF009621">
    <property type="entry name" value="PRK13125.1"/>
    <property type="match status" value="1"/>
</dbReference>
<dbReference type="HOGENOM" id="CLU_016734_0_2_2"/>
<dbReference type="InterPro" id="IPR002028">
    <property type="entry name" value="Trp_synthase_suA"/>
</dbReference>
<dbReference type="PANTHER" id="PTHR43406">
    <property type="entry name" value="TRYPTOPHAN SYNTHASE, ALPHA CHAIN"/>
    <property type="match status" value="1"/>
</dbReference>
<evidence type="ECO:0000256" key="1">
    <source>
        <dbReference type="ARBA" id="ARBA00003365"/>
    </source>
</evidence>
<evidence type="ECO:0000256" key="2">
    <source>
        <dbReference type="ARBA" id="ARBA00004733"/>
    </source>
</evidence>
<proteinExistence type="predicted"/>
<sequence length="244" mass="26394">MRLPKPGLGVYITAQWPNSETFRSLLSSLDQVADFVEIGVPTTNPKYDGPFIRLSHREAAVKGLGALQGLDLPKNAVLMAYAEDYLGKFDALARAAAESGAVSVLLPDLLVDFPEALEEYVLAVRRNGLDPSFFLPSKFPYALAGRLASYNPLFLYIGLYAATGIRLPVYVERNIKIARQYAGDVYIVAGFAIDSADRARAIVGAGADGLVVGTAAMKILKERGLQQTLAFLAEIKEALRSLNI</sequence>
<dbReference type="InterPro" id="IPR013785">
    <property type="entry name" value="Aldolase_TIM"/>
</dbReference>
<accession>G4RKD9</accession>
<dbReference type="GO" id="GO:0005829">
    <property type="term" value="C:cytosol"/>
    <property type="evidence" value="ECO:0007669"/>
    <property type="project" value="TreeGrafter"/>
</dbReference>
<evidence type="ECO:0000256" key="7">
    <source>
        <dbReference type="ARBA" id="ARBA00023141"/>
    </source>
</evidence>
<evidence type="ECO:0000256" key="6">
    <source>
        <dbReference type="ARBA" id="ARBA00022822"/>
    </source>
</evidence>
<comment type="pathway">
    <text evidence="2">Amino-acid biosynthesis; L-tryptophan biosynthesis; L-tryptophan from chorismate: step 5/5.</text>
</comment>
<dbReference type="Gene3D" id="3.20.20.70">
    <property type="entry name" value="Aldolase class I"/>
    <property type="match status" value="1"/>
</dbReference>
<dbReference type="PaxDb" id="768679-TTX_1402"/>
<evidence type="ECO:0000256" key="8">
    <source>
        <dbReference type="ARBA" id="ARBA00023239"/>
    </source>
</evidence>
<evidence type="ECO:0000256" key="4">
    <source>
        <dbReference type="ARBA" id="ARBA00012043"/>
    </source>
</evidence>
<dbReference type="Proteomes" id="UP000002654">
    <property type="component" value="Chromosome"/>
</dbReference>
<evidence type="ECO:0000313" key="10">
    <source>
        <dbReference type="EMBL" id="CCC82034.1"/>
    </source>
</evidence>
<organism evidence="10 11">
    <name type="scientific">Thermoproteus tenax (strain ATCC 35583 / DSM 2078 / JCM 9277 / NBRC 100435 / Kra 1)</name>
    <dbReference type="NCBI Taxonomy" id="768679"/>
    <lineage>
        <taxon>Archaea</taxon>
        <taxon>Thermoproteota</taxon>
        <taxon>Thermoprotei</taxon>
        <taxon>Thermoproteales</taxon>
        <taxon>Thermoproteaceae</taxon>
        <taxon>Thermoproteus</taxon>
    </lineage>
</organism>
<comment type="catalytic activity">
    <reaction evidence="9">
        <text>(1S,2R)-1-C-(indol-3-yl)glycerol 3-phosphate + L-serine = D-glyceraldehyde 3-phosphate + L-tryptophan + H2O</text>
        <dbReference type="Rhea" id="RHEA:10532"/>
        <dbReference type="ChEBI" id="CHEBI:15377"/>
        <dbReference type="ChEBI" id="CHEBI:33384"/>
        <dbReference type="ChEBI" id="CHEBI:57912"/>
        <dbReference type="ChEBI" id="CHEBI:58866"/>
        <dbReference type="ChEBI" id="CHEBI:59776"/>
        <dbReference type="EC" id="4.2.1.20"/>
    </reaction>
</comment>
<name>G4RKD9_THETK</name>
<dbReference type="SUPFAM" id="SSF51366">
    <property type="entry name" value="Ribulose-phoshate binding barrel"/>
    <property type="match status" value="1"/>
</dbReference>
<evidence type="ECO:0000256" key="5">
    <source>
        <dbReference type="ARBA" id="ARBA00022605"/>
    </source>
</evidence>